<keyword evidence="4" id="KW-1185">Reference proteome</keyword>
<dbReference type="EMBL" id="FMAH01000064">
    <property type="protein sequence ID" value="SCB48195.1"/>
    <property type="molecule type" value="Genomic_DNA"/>
</dbReference>
<dbReference type="PANTHER" id="PTHR34985">
    <property type="entry name" value="SLR0554 PROTEIN"/>
    <property type="match status" value="1"/>
</dbReference>
<dbReference type="OrthoDB" id="9763644at2"/>
<dbReference type="Pfam" id="PF05272">
    <property type="entry name" value="VapE-like_dom"/>
    <property type="match status" value="1"/>
</dbReference>
<dbReference type="SUPFAM" id="SSF52540">
    <property type="entry name" value="P-loop containing nucleoside triphosphate hydrolases"/>
    <property type="match status" value="1"/>
</dbReference>
<protein>
    <submittedName>
        <fullName evidence="3">Virulence-associated protein E</fullName>
    </submittedName>
</protein>
<evidence type="ECO:0000259" key="2">
    <source>
        <dbReference type="Pfam" id="PF05272"/>
    </source>
</evidence>
<dbReference type="STRING" id="411945.GA0061102_10642"/>
<feature type="region of interest" description="Disordered" evidence="1">
    <location>
        <begin position="639"/>
        <end position="658"/>
    </location>
</feature>
<accession>A0A1C3X7K5</accession>
<dbReference type="InterPro" id="IPR027417">
    <property type="entry name" value="P-loop_NTPase"/>
</dbReference>
<gene>
    <name evidence="3" type="ORF">GA0061102_10642</name>
</gene>
<proteinExistence type="predicted"/>
<dbReference type="PANTHER" id="PTHR34985:SF1">
    <property type="entry name" value="SLR0554 PROTEIN"/>
    <property type="match status" value="1"/>
</dbReference>
<dbReference type="Gene3D" id="3.30.70.1790">
    <property type="entry name" value="RepB DNA-primase, N-terminal domain"/>
    <property type="match status" value="1"/>
</dbReference>
<dbReference type="AlphaFoldDB" id="A0A1C3X7K5"/>
<organism evidence="3 4">
    <name type="scientific">Rhizobium miluonense</name>
    <dbReference type="NCBI Taxonomy" id="411945"/>
    <lineage>
        <taxon>Bacteria</taxon>
        <taxon>Pseudomonadati</taxon>
        <taxon>Pseudomonadota</taxon>
        <taxon>Alphaproteobacteria</taxon>
        <taxon>Hyphomicrobiales</taxon>
        <taxon>Rhizobiaceae</taxon>
        <taxon>Rhizobium/Agrobacterium group</taxon>
        <taxon>Rhizobium</taxon>
    </lineage>
</organism>
<sequence>MNSLFSSVENKKATKADIVEARFLHVDIDRLDAEEVLFSFDPAPTVVLFSGGGYHAYWRLAEASDDLVRVENINAEISKSVGGDKCHNIDRIMRLPGTVNIPNAKKRAAGRKPTLAYVVKAEWSLSYSLDDFPRGQGPEPTGPAATAATATTQDVLIVAIGLEDLPVAVSPFIRELIALGDHPEHPRDAVSPHFRTRSEAVFRTACELARAGCSETTIAGVLINPAFGISQSILEKKNPQRYALRQVRAALAAMSDGWPDCDRDGKPRATMRNAVVALRRLGLSFSHDEFRHRKMINGAELGEHQGEITDDTCAMLRAAIIEAFNFDPRAENVRDAVMQLCLGNTFHPIRQMIDALVWDKVPRVDGWMVTYLGAEDTLLNAAVGRITLIGAVRRIREPGVKFDTIPVLEGPQGSGKSTALQILAGPGNHSDNEILTLETKAQMEAMEGVWIYELSEMSGLSKSDVERMKAFASRSVDRARMSYAHFSQARGRQAIFIGTTNESKYLRDRTGNRRFLPVQTGSIDLDTLQRDRDQLWAEAAAREAEGENITLPADLWIAAATEQEERLEDDPWLEKLSAVNGKAFGEEARIFTVDLLEGVLGIPTERQHQGHGKRVAGLMRSFGWEHGKFKVEGKTLRGFRRPKPKEHVDDPEPMRPKF</sequence>
<evidence type="ECO:0000256" key="1">
    <source>
        <dbReference type="SAM" id="MobiDB-lite"/>
    </source>
</evidence>
<feature type="domain" description="Virulence-associated protein E-like" evidence="2">
    <location>
        <begin position="354"/>
        <end position="566"/>
    </location>
</feature>
<evidence type="ECO:0000313" key="3">
    <source>
        <dbReference type="EMBL" id="SCB48195.1"/>
    </source>
</evidence>
<name>A0A1C3X7K5_9HYPH</name>
<reference evidence="4" key="1">
    <citation type="submission" date="2016-08" db="EMBL/GenBank/DDBJ databases">
        <authorList>
            <person name="Varghese N."/>
            <person name="Submissions Spin"/>
        </authorList>
    </citation>
    <scope>NUCLEOTIDE SEQUENCE [LARGE SCALE GENOMIC DNA]</scope>
    <source>
        <strain evidence="4">HAMBI 2971</strain>
    </source>
</reference>
<dbReference type="Proteomes" id="UP000199435">
    <property type="component" value="Unassembled WGS sequence"/>
</dbReference>
<dbReference type="RefSeq" id="WP_092856031.1">
    <property type="nucleotide sequence ID" value="NZ_FMAH01000064.1"/>
</dbReference>
<dbReference type="InterPro" id="IPR007936">
    <property type="entry name" value="VapE-like_dom"/>
</dbReference>
<evidence type="ECO:0000313" key="4">
    <source>
        <dbReference type="Proteomes" id="UP000199435"/>
    </source>
</evidence>
<feature type="compositionally biased region" description="Basic and acidic residues" evidence="1">
    <location>
        <begin position="645"/>
        <end position="658"/>
    </location>
</feature>